<accession>A0AA85GA00</accession>
<proteinExistence type="predicted"/>
<protein>
    <submittedName>
        <fullName evidence="2">Uncharacterized protein</fullName>
    </submittedName>
</protein>
<name>A0AA85GA00_9TREM</name>
<reference evidence="2" key="2">
    <citation type="submission" date="2023-11" db="UniProtKB">
        <authorList>
            <consortium name="WormBaseParasite"/>
        </authorList>
    </citation>
    <scope>IDENTIFICATION</scope>
</reference>
<reference evidence="1" key="1">
    <citation type="submission" date="2022-06" db="EMBL/GenBank/DDBJ databases">
        <authorList>
            <person name="Berger JAMES D."/>
            <person name="Berger JAMES D."/>
        </authorList>
    </citation>
    <scope>NUCLEOTIDE SEQUENCE [LARGE SCALE GENOMIC DNA]</scope>
</reference>
<dbReference type="WBParaSite" id="SRDH1_87420.1">
    <property type="protein sequence ID" value="SRDH1_87420.1"/>
    <property type="gene ID" value="SRDH1_87420"/>
</dbReference>
<keyword evidence="1" id="KW-1185">Reference proteome</keyword>
<dbReference type="Proteomes" id="UP000050792">
    <property type="component" value="Unassembled WGS sequence"/>
</dbReference>
<evidence type="ECO:0000313" key="1">
    <source>
        <dbReference type="Proteomes" id="UP000050792"/>
    </source>
</evidence>
<sequence length="92" mass="11098">MINYTAVYTQKEIYNPHFINFFSKISSNPMTNKFIKSEMELLKYNESNHHSNHVYDHQSTALQHKQIDAPKSHFENWKKERFWMIETMNSTA</sequence>
<organism evidence="1 2">
    <name type="scientific">Schistosoma rodhaini</name>
    <dbReference type="NCBI Taxonomy" id="6188"/>
    <lineage>
        <taxon>Eukaryota</taxon>
        <taxon>Metazoa</taxon>
        <taxon>Spiralia</taxon>
        <taxon>Lophotrochozoa</taxon>
        <taxon>Platyhelminthes</taxon>
        <taxon>Trematoda</taxon>
        <taxon>Digenea</taxon>
        <taxon>Strigeidida</taxon>
        <taxon>Schistosomatoidea</taxon>
        <taxon>Schistosomatidae</taxon>
        <taxon>Schistosoma</taxon>
    </lineage>
</organism>
<dbReference type="AlphaFoldDB" id="A0AA85GA00"/>
<evidence type="ECO:0000313" key="2">
    <source>
        <dbReference type="WBParaSite" id="SRDH1_87420.1"/>
    </source>
</evidence>